<feature type="transmembrane region" description="Helical" evidence="6">
    <location>
        <begin position="44"/>
        <end position="67"/>
    </location>
</feature>
<protein>
    <submittedName>
        <fullName evidence="7">Putative integral membrane protein</fullName>
    </submittedName>
</protein>
<dbReference type="PANTHER" id="PTHR22779:SF6">
    <property type="entry name" value="SD17342P"/>
    <property type="match status" value="1"/>
</dbReference>
<evidence type="ECO:0000313" key="8">
    <source>
        <dbReference type="Proteomes" id="UP000536275"/>
    </source>
</evidence>
<keyword evidence="3 6" id="KW-0812">Transmembrane</keyword>
<accession>A0A8H6C4W2</accession>
<dbReference type="InterPro" id="IPR019334">
    <property type="entry name" value="TMEM170A/B/YPR153W-like"/>
</dbReference>
<comment type="subcellular location">
    <subcellularLocation>
        <location evidence="1">Membrane</location>
        <topology evidence="1">Multi-pass membrane protein</topology>
    </subcellularLocation>
</comment>
<dbReference type="PANTHER" id="PTHR22779">
    <property type="entry name" value="SD17342P"/>
    <property type="match status" value="1"/>
</dbReference>
<dbReference type="EMBL" id="JABWAD010000007">
    <property type="protein sequence ID" value="KAF6072397.1"/>
    <property type="molecule type" value="Genomic_DNA"/>
</dbReference>
<evidence type="ECO:0000256" key="5">
    <source>
        <dbReference type="ARBA" id="ARBA00023136"/>
    </source>
</evidence>
<dbReference type="OMA" id="FPMQGGL"/>
<name>A0A8H6C4W2_CANAX</name>
<dbReference type="GO" id="GO:0071464">
    <property type="term" value="P:cellular response to hydrostatic pressure"/>
    <property type="evidence" value="ECO:0007669"/>
    <property type="project" value="EnsemblFungi"/>
</dbReference>
<proteinExistence type="inferred from homology"/>
<sequence length="155" mass="17540">MTIFISSTNVPLGYIVPQFPSLFWPVGSTRPSYLNSYLYYSWDIWRFTVFWSLLLSGSFYLIVGIIASMSSFTNKFRHNLKFGKRDMMACVFIVVFYVFAGLIKGFIGGAIIGVIIAAIYQAGSLTMSTWIPLTWAMIQVLYDIVSSYSTSQIIL</sequence>
<dbReference type="Pfam" id="PF10190">
    <property type="entry name" value="Tmemb_170"/>
    <property type="match status" value="1"/>
</dbReference>
<evidence type="ECO:0000256" key="3">
    <source>
        <dbReference type="ARBA" id="ARBA00022692"/>
    </source>
</evidence>
<comment type="caution">
    <text evidence="7">The sequence shown here is derived from an EMBL/GenBank/DDBJ whole genome shotgun (WGS) entry which is preliminary data.</text>
</comment>
<organism evidence="7 8">
    <name type="scientific">Candida albicans</name>
    <name type="common">Yeast</name>
    <dbReference type="NCBI Taxonomy" id="5476"/>
    <lineage>
        <taxon>Eukaryota</taxon>
        <taxon>Fungi</taxon>
        <taxon>Dikarya</taxon>
        <taxon>Ascomycota</taxon>
        <taxon>Saccharomycotina</taxon>
        <taxon>Pichiomycetes</taxon>
        <taxon>Debaryomycetaceae</taxon>
        <taxon>Candida/Lodderomyces clade</taxon>
        <taxon>Candida</taxon>
    </lineage>
</organism>
<keyword evidence="5 6" id="KW-0472">Membrane</keyword>
<evidence type="ECO:0000313" key="7">
    <source>
        <dbReference type="EMBL" id="KAF6072397.1"/>
    </source>
</evidence>
<keyword evidence="4 6" id="KW-1133">Transmembrane helix</keyword>
<evidence type="ECO:0000256" key="4">
    <source>
        <dbReference type="ARBA" id="ARBA00022989"/>
    </source>
</evidence>
<reference evidence="7 8" key="1">
    <citation type="submission" date="2020-03" db="EMBL/GenBank/DDBJ databases">
        <title>FDA dAtabase for Regulatory Grade micrObial Sequences (FDA-ARGOS): Supporting development and validation of Infectious Disease Dx tests.</title>
        <authorList>
            <person name="Campos J."/>
            <person name="Goldberg B."/>
            <person name="Tallon L."/>
            <person name="Sadzewicz L."/>
            <person name="Vavikolanu K."/>
            <person name="Mehta A."/>
            <person name="Aluvathingal J."/>
            <person name="Nadendla S."/>
            <person name="Nandy P."/>
            <person name="Geyer C."/>
            <person name="Yan Y."/>
            <person name="Sichtig H."/>
        </authorList>
    </citation>
    <scope>NUCLEOTIDE SEQUENCE [LARGE SCALE GENOMIC DNA]</scope>
    <source>
        <strain evidence="7 8">FDAARGOS_656</strain>
    </source>
</reference>
<gene>
    <name evidence="7" type="ORF">FOB64_000440</name>
</gene>
<dbReference type="Proteomes" id="UP000536275">
    <property type="component" value="Unassembled WGS sequence"/>
</dbReference>
<evidence type="ECO:0000256" key="2">
    <source>
        <dbReference type="ARBA" id="ARBA00006325"/>
    </source>
</evidence>
<comment type="similarity">
    <text evidence="2">Belongs to the TMEM170 family.</text>
</comment>
<evidence type="ECO:0000256" key="6">
    <source>
        <dbReference type="SAM" id="Phobius"/>
    </source>
</evidence>
<dbReference type="GO" id="GO:0005789">
    <property type="term" value="C:endoplasmic reticulum membrane"/>
    <property type="evidence" value="ECO:0007669"/>
    <property type="project" value="EnsemblFungi"/>
</dbReference>
<evidence type="ECO:0000256" key="1">
    <source>
        <dbReference type="ARBA" id="ARBA00004141"/>
    </source>
</evidence>
<feature type="transmembrane region" description="Helical" evidence="6">
    <location>
        <begin position="88"/>
        <end position="121"/>
    </location>
</feature>
<dbReference type="AlphaFoldDB" id="A0A8H6C4W2"/>